<dbReference type="Gene3D" id="1.25.40.10">
    <property type="entry name" value="Tetratricopeptide repeat domain"/>
    <property type="match status" value="2"/>
</dbReference>
<dbReference type="SMART" id="SM00671">
    <property type="entry name" value="SEL1"/>
    <property type="match status" value="7"/>
</dbReference>
<sequence length="340" mass="38853">LLPKYETIKMYRKNLENSKNADLLLEYVEYLLQTALEIKEKDALLSRKLVKESCHYLKKLSMKSYSNAQYLLADIYSTELLDHTNYKKALILFQTATKHGHIESAFRTAECYEKGLGVARDSRKTIEFLKFAASRNHSKAMFKLGIFLFNGDMGVSKDYKTQQNGINWLARAAARADKSCCEAPYELAKIYEKGFLDIIIPDLKYSLNLYIQAASLGHTKSNTKLAQMYEKGNSYLESNKLLCVHYYTEASQCKNPDPQAQLKLCSFYLSGIEGLLDVDLRESFLWAEKAALLDFPKAQYTLGSFFEKGIGCQTDSKLAFDWYAKAANNNYSKANERLKK</sequence>
<evidence type="ECO:0000256" key="1">
    <source>
        <dbReference type="ARBA" id="ARBA00022737"/>
    </source>
</evidence>
<proteinExistence type="predicted"/>
<protein>
    <submittedName>
        <fullName evidence="2">HCP-like protein</fullName>
    </submittedName>
</protein>
<organism evidence="2 3">
    <name type="scientific">Hanseniaspora valbyensis NRRL Y-1626</name>
    <dbReference type="NCBI Taxonomy" id="766949"/>
    <lineage>
        <taxon>Eukaryota</taxon>
        <taxon>Fungi</taxon>
        <taxon>Dikarya</taxon>
        <taxon>Ascomycota</taxon>
        <taxon>Saccharomycotina</taxon>
        <taxon>Saccharomycetes</taxon>
        <taxon>Saccharomycodales</taxon>
        <taxon>Saccharomycodaceae</taxon>
        <taxon>Hanseniaspora</taxon>
    </lineage>
</organism>
<dbReference type="EMBL" id="LXPE01000001">
    <property type="protein sequence ID" value="OBA28974.1"/>
    <property type="molecule type" value="Genomic_DNA"/>
</dbReference>
<name>A0A1B7TJR7_9ASCO</name>
<gene>
    <name evidence="2" type="ORF">HANVADRAFT_16384</name>
</gene>
<dbReference type="PANTHER" id="PTHR46430:SF1">
    <property type="entry name" value="CHITIN SYNTHASE REGULATOR SKT5-RELATED"/>
    <property type="match status" value="1"/>
</dbReference>
<comment type="caution">
    <text evidence="2">The sequence shown here is derived from an EMBL/GenBank/DDBJ whole genome shotgun (WGS) entry which is preliminary data.</text>
</comment>
<dbReference type="Proteomes" id="UP000092321">
    <property type="component" value="Unassembled WGS sequence"/>
</dbReference>
<dbReference type="InterPro" id="IPR051726">
    <property type="entry name" value="Chitin_Synth_Reg"/>
</dbReference>
<dbReference type="Pfam" id="PF08238">
    <property type="entry name" value="Sel1"/>
    <property type="match status" value="7"/>
</dbReference>
<accession>A0A1B7TJR7</accession>
<dbReference type="PANTHER" id="PTHR46430">
    <property type="entry name" value="PROTEIN SKT5-RELATED"/>
    <property type="match status" value="1"/>
</dbReference>
<reference evidence="3" key="1">
    <citation type="journal article" date="2016" name="Proc. Natl. Acad. Sci. U.S.A.">
        <title>Comparative genomics of biotechnologically important yeasts.</title>
        <authorList>
            <person name="Riley R."/>
            <person name="Haridas S."/>
            <person name="Wolfe K.H."/>
            <person name="Lopes M.R."/>
            <person name="Hittinger C.T."/>
            <person name="Goeker M."/>
            <person name="Salamov A.A."/>
            <person name="Wisecaver J.H."/>
            <person name="Long T.M."/>
            <person name="Calvey C.H."/>
            <person name="Aerts A.L."/>
            <person name="Barry K.W."/>
            <person name="Choi C."/>
            <person name="Clum A."/>
            <person name="Coughlan A.Y."/>
            <person name="Deshpande S."/>
            <person name="Douglass A.P."/>
            <person name="Hanson S.J."/>
            <person name="Klenk H.-P."/>
            <person name="LaButti K.M."/>
            <person name="Lapidus A."/>
            <person name="Lindquist E.A."/>
            <person name="Lipzen A.M."/>
            <person name="Meier-Kolthoff J.P."/>
            <person name="Ohm R.A."/>
            <person name="Otillar R.P."/>
            <person name="Pangilinan J.L."/>
            <person name="Peng Y."/>
            <person name="Rokas A."/>
            <person name="Rosa C.A."/>
            <person name="Scheuner C."/>
            <person name="Sibirny A.A."/>
            <person name="Slot J.C."/>
            <person name="Stielow J.B."/>
            <person name="Sun H."/>
            <person name="Kurtzman C.P."/>
            <person name="Blackwell M."/>
            <person name="Grigoriev I.V."/>
            <person name="Jeffries T.W."/>
        </authorList>
    </citation>
    <scope>NUCLEOTIDE SEQUENCE [LARGE SCALE GENOMIC DNA]</scope>
    <source>
        <strain evidence="3">NRRL Y-1626</strain>
    </source>
</reference>
<dbReference type="OrthoDB" id="272077at2759"/>
<feature type="non-terminal residue" evidence="2">
    <location>
        <position position="340"/>
    </location>
</feature>
<evidence type="ECO:0000313" key="3">
    <source>
        <dbReference type="Proteomes" id="UP000092321"/>
    </source>
</evidence>
<keyword evidence="3" id="KW-1185">Reference proteome</keyword>
<feature type="non-terminal residue" evidence="2">
    <location>
        <position position="1"/>
    </location>
</feature>
<dbReference type="AlphaFoldDB" id="A0A1B7TJR7"/>
<keyword evidence="1" id="KW-0677">Repeat</keyword>
<dbReference type="InterPro" id="IPR006597">
    <property type="entry name" value="Sel1-like"/>
</dbReference>
<dbReference type="SUPFAM" id="SSF81901">
    <property type="entry name" value="HCP-like"/>
    <property type="match status" value="2"/>
</dbReference>
<evidence type="ECO:0000313" key="2">
    <source>
        <dbReference type="EMBL" id="OBA28974.1"/>
    </source>
</evidence>
<dbReference type="InterPro" id="IPR011990">
    <property type="entry name" value="TPR-like_helical_dom_sf"/>
</dbReference>